<accession>A0A842JGG9</accession>
<dbReference type="Proteomes" id="UP000587396">
    <property type="component" value="Unassembled WGS sequence"/>
</dbReference>
<feature type="transmembrane region" description="Helical" evidence="2">
    <location>
        <begin position="61"/>
        <end position="79"/>
    </location>
</feature>
<reference evidence="3 4" key="1">
    <citation type="submission" date="2020-08" db="EMBL/GenBank/DDBJ databases">
        <authorList>
            <person name="Liu C."/>
            <person name="Sun Q."/>
        </authorList>
    </citation>
    <scope>NUCLEOTIDE SEQUENCE [LARGE SCALE GENOMIC DNA]</scope>
    <source>
        <strain evidence="3 4">N22</strain>
    </source>
</reference>
<name>A0A842JGG9_9ACTN</name>
<evidence type="ECO:0000313" key="3">
    <source>
        <dbReference type="EMBL" id="MBC2888905.1"/>
    </source>
</evidence>
<keyword evidence="2" id="KW-0812">Transmembrane</keyword>
<evidence type="ECO:0000256" key="2">
    <source>
        <dbReference type="SAM" id="Phobius"/>
    </source>
</evidence>
<sequence>MADDSRRPGDWQRKDLRQDANDLMEEPNQKKWHQQTFWIIFLLLVFWPVGIVLVWRSDWHIVAKVLASAYVVVAVYVSYNMSLAVQAMGR</sequence>
<comment type="caution">
    <text evidence="3">The sequence shown here is derived from an EMBL/GenBank/DDBJ whole genome shotgun (WGS) entry which is preliminary data.</text>
</comment>
<gene>
    <name evidence="3" type="ORF">H7313_06020</name>
</gene>
<evidence type="ECO:0000256" key="1">
    <source>
        <dbReference type="SAM" id="MobiDB-lite"/>
    </source>
</evidence>
<keyword evidence="4" id="KW-1185">Reference proteome</keyword>
<feature type="transmembrane region" description="Helical" evidence="2">
    <location>
        <begin position="37"/>
        <end position="55"/>
    </location>
</feature>
<dbReference type="EMBL" id="JACMSE010000003">
    <property type="protein sequence ID" value="MBC2888905.1"/>
    <property type="molecule type" value="Genomic_DNA"/>
</dbReference>
<dbReference type="AlphaFoldDB" id="A0A842JGG9"/>
<evidence type="ECO:0000313" key="4">
    <source>
        <dbReference type="Proteomes" id="UP000587396"/>
    </source>
</evidence>
<keyword evidence="2" id="KW-0472">Membrane</keyword>
<feature type="region of interest" description="Disordered" evidence="1">
    <location>
        <begin position="1"/>
        <end position="20"/>
    </location>
</feature>
<proteinExistence type="predicted"/>
<protein>
    <submittedName>
        <fullName evidence="3">Holotricin-3</fullName>
    </submittedName>
</protein>
<dbReference type="RefSeq" id="WP_185904820.1">
    <property type="nucleotide sequence ID" value="NZ_JACMSE010000003.1"/>
</dbReference>
<keyword evidence="2" id="KW-1133">Transmembrane helix</keyword>
<organism evidence="3 4">
    <name type="scientific">Gordonibacter massiliensis</name>
    <name type="common">ex Traore et al. 2017</name>
    <dbReference type="NCBI Taxonomy" id="1841863"/>
    <lineage>
        <taxon>Bacteria</taxon>
        <taxon>Bacillati</taxon>
        <taxon>Actinomycetota</taxon>
        <taxon>Coriobacteriia</taxon>
        <taxon>Eggerthellales</taxon>
        <taxon>Eggerthellaceae</taxon>
        <taxon>Gordonibacter</taxon>
    </lineage>
</organism>